<gene>
    <name evidence="5" type="ORF">RMCB_4084</name>
</gene>
<comment type="caution">
    <text evidence="5">The sequence shown here is derived from an EMBL/GenBank/DDBJ whole genome shotgun (WGS) entry which is preliminary data.</text>
</comment>
<keyword evidence="2 5" id="KW-0378">Hydrolase</keyword>
<evidence type="ECO:0000313" key="5">
    <source>
        <dbReference type="EMBL" id="GAS89988.1"/>
    </source>
</evidence>
<dbReference type="PANTHER" id="PTHR43309">
    <property type="entry name" value="5-OXOPROLINASE SUBUNIT C"/>
    <property type="match status" value="1"/>
</dbReference>
<dbReference type="GO" id="GO:0016787">
    <property type="term" value="F:hydrolase activity"/>
    <property type="evidence" value="ECO:0007669"/>
    <property type="project" value="UniProtKB-KW"/>
</dbReference>
<dbReference type="AlphaFoldDB" id="A0A124E0B3"/>
<evidence type="ECO:0000313" key="6">
    <source>
        <dbReference type="Proteomes" id="UP000069620"/>
    </source>
</evidence>
<protein>
    <submittedName>
        <fullName evidence="5">Allophanate hydrolase</fullName>
    </submittedName>
</protein>
<dbReference type="Proteomes" id="UP000069620">
    <property type="component" value="Unassembled WGS sequence"/>
</dbReference>
<reference evidence="6" key="2">
    <citation type="submission" date="2016-02" db="EMBL/GenBank/DDBJ databases">
        <title>Draft genome sequence of five rapidly growing Mycobacterium species.</title>
        <authorList>
            <person name="Katahira K."/>
            <person name="Gotou Y."/>
            <person name="Iida K."/>
            <person name="Ogura Y."/>
            <person name="Hayashi T."/>
        </authorList>
    </citation>
    <scope>NUCLEOTIDE SEQUENCE [LARGE SCALE GENOMIC DNA]</scope>
    <source>
        <strain evidence="6">JCM15654</strain>
    </source>
</reference>
<sequence>MKHLTIESVGVLALLQDRGRRGLGHLGVGQSGAADRASYDLANRLVGNRAGAPCIEVTLGRMAFSVDAPALIAVTGASVPVSCRGRSPGLNTAFPVGAGDRVTLGVPAAGLRSYVAVRGGVLGECVLGSMSWDTMAQLGTPPLRAGHKLSIGAFETDWPATDFAPMTEPHHNTMTLPLTLGPRDDWFTDEALDRLGRHEFTVTADADRVGIRLDGPELPRRRSGELASEGVVLGALQVPTKGRPTLFLADRPVTGGYPVIGVVPGTAVNSAAQAVPGTRIRFAVRRPELNGNQ</sequence>
<dbReference type="InterPro" id="IPR029000">
    <property type="entry name" value="Cyclophilin-like_dom_sf"/>
</dbReference>
<feature type="domain" description="Carboxyltransferase" evidence="4">
    <location>
        <begin position="25"/>
        <end position="289"/>
    </location>
</feature>
<dbReference type="PANTHER" id="PTHR43309:SF3">
    <property type="entry name" value="5-OXOPROLINASE SUBUNIT C"/>
    <property type="match status" value="1"/>
</dbReference>
<dbReference type="NCBIfam" id="TIGR00724">
    <property type="entry name" value="urea_amlyse_rel"/>
    <property type="match status" value="1"/>
</dbReference>
<dbReference type="Pfam" id="PF02626">
    <property type="entry name" value="CT_A_B"/>
    <property type="match status" value="1"/>
</dbReference>
<dbReference type="InterPro" id="IPR052708">
    <property type="entry name" value="PxpC"/>
</dbReference>
<dbReference type="RefSeq" id="WP_062830249.1">
    <property type="nucleotide sequence ID" value="NZ_BCSX01000035.1"/>
</dbReference>
<evidence type="ECO:0000259" key="4">
    <source>
        <dbReference type="SMART" id="SM00797"/>
    </source>
</evidence>
<dbReference type="EMBL" id="BCSX01000035">
    <property type="protein sequence ID" value="GAS89988.1"/>
    <property type="molecule type" value="Genomic_DNA"/>
</dbReference>
<dbReference type="SUPFAM" id="SSF50891">
    <property type="entry name" value="Cyclophilin-like"/>
    <property type="match status" value="1"/>
</dbReference>
<organism evidence="5 6">
    <name type="scientific">Mycolicibacterium brisbanense</name>
    <dbReference type="NCBI Taxonomy" id="146020"/>
    <lineage>
        <taxon>Bacteria</taxon>
        <taxon>Bacillati</taxon>
        <taxon>Actinomycetota</taxon>
        <taxon>Actinomycetes</taxon>
        <taxon>Mycobacteriales</taxon>
        <taxon>Mycobacteriaceae</taxon>
        <taxon>Mycolicibacterium</taxon>
    </lineage>
</organism>
<keyword evidence="3" id="KW-0067">ATP-binding</keyword>
<accession>A0A124E0B3</accession>
<proteinExistence type="predicted"/>
<dbReference type="Gene3D" id="2.40.100.10">
    <property type="entry name" value="Cyclophilin-like"/>
    <property type="match status" value="1"/>
</dbReference>
<name>A0A124E0B3_9MYCO</name>
<dbReference type="STRING" id="146020.RMCB_4084"/>
<keyword evidence="1" id="KW-0547">Nucleotide-binding</keyword>
<reference evidence="6" key="1">
    <citation type="journal article" date="2016" name="Genome Announc.">
        <title>Draft Genome Sequences of Five Rapidly Growing Mycobacterium Species, M. thermoresistibile, M. fortuitum subsp. acetamidolyticum, M. canariasense, M. brisbanense, and M. novocastrense.</title>
        <authorList>
            <person name="Katahira K."/>
            <person name="Ogura Y."/>
            <person name="Gotoh Y."/>
            <person name="Hayashi T."/>
        </authorList>
    </citation>
    <scope>NUCLEOTIDE SEQUENCE [LARGE SCALE GENOMIC DNA]</scope>
    <source>
        <strain evidence="6">JCM15654</strain>
    </source>
</reference>
<keyword evidence="6" id="KW-1185">Reference proteome</keyword>
<dbReference type="OrthoDB" id="9768696at2"/>
<dbReference type="SMART" id="SM00797">
    <property type="entry name" value="AHS2"/>
    <property type="match status" value="1"/>
</dbReference>
<evidence type="ECO:0000256" key="3">
    <source>
        <dbReference type="ARBA" id="ARBA00022840"/>
    </source>
</evidence>
<dbReference type="InterPro" id="IPR003778">
    <property type="entry name" value="CT_A_B"/>
</dbReference>
<evidence type="ECO:0000256" key="1">
    <source>
        <dbReference type="ARBA" id="ARBA00022741"/>
    </source>
</evidence>
<evidence type="ECO:0000256" key="2">
    <source>
        <dbReference type="ARBA" id="ARBA00022801"/>
    </source>
</evidence>
<dbReference type="GO" id="GO:0005524">
    <property type="term" value="F:ATP binding"/>
    <property type="evidence" value="ECO:0007669"/>
    <property type="project" value="UniProtKB-KW"/>
</dbReference>